<dbReference type="SMART" id="SM00360">
    <property type="entry name" value="RRM"/>
    <property type="match status" value="2"/>
</dbReference>
<evidence type="ECO:0000256" key="2">
    <source>
        <dbReference type="PROSITE-ProRule" id="PRU00176"/>
    </source>
</evidence>
<feature type="compositionally biased region" description="Polar residues" evidence="3">
    <location>
        <begin position="49"/>
        <end position="60"/>
    </location>
</feature>
<dbReference type="eggNOG" id="KOG0118">
    <property type="taxonomic scope" value="Eukaryota"/>
</dbReference>
<evidence type="ECO:0000256" key="1">
    <source>
        <dbReference type="ARBA" id="ARBA00022884"/>
    </source>
</evidence>
<gene>
    <name evidence="5" type="ORF">SORBI_3005G179400</name>
</gene>
<protein>
    <recommendedName>
        <fullName evidence="4">RRM domain-containing protein</fullName>
    </recommendedName>
</protein>
<feature type="compositionally biased region" description="Basic residues" evidence="3">
    <location>
        <begin position="1"/>
        <end position="24"/>
    </location>
</feature>
<dbReference type="SUPFAM" id="SSF54928">
    <property type="entry name" value="RNA-binding domain, RBD"/>
    <property type="match status" value="1"/>
</dbReference>
<dbReference type="PANTHER" id="PTHR48024:SF17">
    <property type="entry name" value="OS02G0602600 PROTEIN"/>
    <property type="match status" value="1"/>
</dbReference>
<feature type="region of interest" description="Disordered" evidence="3">
    <location>
        <begin position="1"/>
        <end position="60"/>
    </location>
</feature>
<dbReference type="PANTHER" id="PTHR48024">
    <property type="entry name" value="GEO13361P1-RELATED"/>
    <property type="match status" value="1"/>
</dbReference>
<evidence type="ECO:0000313" key="5">
    <source>
        <dbReference type="EMBL" id="EES10068.1"/>
    </source>
</evidence>
<dbReference type="GO" id="GO:0003723">
    <property type="term" value="F:RNA binding"/>
    <property type="evidence" value="ECO:0007669"/>
    <property type="project" value="UniProtKB-UniRule"/>
</dbReference>
<organism evidence="5 6">
    <name type="scientific">Sorghum bicolor</name>
    <name type="common">Sorghum</name>
    <name type="synonym">Sorghum vulgare</name>
    <dbReference type="NCBI Taxonomy" id="4558"/>
    <lineage>
        <taxon>Eukaryota</taxon>
        <taxon>Viridiplantae</taxon>
        <taxon>Streptophyta</taxon>
        <taxon>Embryophyta</taxon>
        <taxon>Tracheophyta</taxon>
        <taxon>Spermatophyta</taxon>
        <taxon>Magnoliopsida</taxon>
        <taxon>Liliopsida</taxon>
        <taxon>Poales</taxon>
        <taxon>Poaceae</taxon>
        <taxon>PACMAD clade</taxon>
        <taxon>Panicoideae</taxon>
        <taxon>Andropogonodae</taxon>
        <taxon>Andropogoneae</taxon>
        <taxon>Sorghinae</taxon>
        <taxon>Sorghum</taxon>
    </lineage>
</organism>
<dbReference type="HOGENOM" id="CLU_765881_0_0_1"/>
<dbReference type="OMA" id="CQLANEP"/>
<dbReference type="Proteomes" id="UP000000768">
    <property type="component" value="Chromosome 5"/>
</dbReference>
<dbReference type="KEGG" id="sbi:8066695"/>
<evidence type="ECO:0000259" key="4">
    <source>
        <dbReference type="PROSITE" id="PS50102"/>
    </source>
</evidence>
<dbReference type="OrthoDB" id="266020at2759"/>
<dbReference type="PROSITE" id="PS50102">
    <property type="entry name" value="RRM"/>
    <property type="match status" value="2"/>
</dbReference>
<dbReference type="EMBL" id="CM000764">
    <property type="protein sequence ID" value="EES10068.1"/>
    <property type="molecule type" value="Genomic_DNA"/>
</dbReference>
<dbReference type="InterPro" id="IPR035979">
    <property type="entry name" value="RBD_domain_sf"/>
</dbReference>
<dbReference type="STRING" id="4558.C5Y5W9"/>
<reference evidence="5 6" key="1">
    <citation type="journal article" date="2009" name="Nature">
        <title>The Sorghum bicolor genome and the diversification of grasses.</title>
        <authorList>
            <person name="Paterson A.H."/>
            <person name="Bowers J.E."/>
            <person name="Bruggmann R."/>
            <person name="Dubchak I."/>
            <person name="Grimwood J."/>
            <person name="Gundlach H."/>
            <person name="Haberer G."/>
            <person name="Hellsten U."/>
            <person name="Mitros T."/>
            <person name="Poliakov A."/>
            <person name="Schmutz J."/>
            <person name="Spannagl M."/>
            <person name="Tang H."/>
            <person name="Wang X."/>
            <person name="Wicker T."/>
            <person name="Bharti A.K."/>
            <person name="Chapman J."/>
            <person name="Feltus F.A."/>
            <person name="Gowik U."/>
            <person name="Grigoriev I.V."/>
            <person name="Lyons E."/>
            <person name="Maher C.A."/>
            <person name="Martis M."/>
            <person name="Narechania A."/>
            <person name="Otillar R.P."/>
            <person name="Penning B.W."/>
            <person name="Salamov A.A."/>
            <person name="Wang Y."/>
            <person name="Zhang L."/>
            <person name="Carpita N.C."/>
            <person name="Freeling M."/>
            <person name="Gingle A.R."/>
            <person name="Hash C.T."/>
            <person name="Keller B."/>
            <person name="Klein P."/>
            <person name="Kresovich S."/>
            <person name="McCann M.C."/>
            <person name="Ming R."/>
            <person name="Peterson D.G."/>
            <person name="Mehboob-ur-Rahman"/>
            <person name="Ware D."/>
            <person name="Westhoff P."/>
            <person name="Mayer K.F."/>
            <person name="Messing J."/>
            <person name="Rokhsar D.S."/>
        </authorList>
    </citation>
    <scope>NUCLEOTIDE SEQUENCE [LARGE SCALE GENOMIC DNA]</scope>
    <source>
        <strain evidence="6">cv. BTx623</strain>
    </source>
</reference>
<dbReference type="InterPro" id="IPR050886">
    <property type="entry name" value="RNA-binding_reg"/>
</dbReference>
<reference evidence="6" key="2">
    <citation type="journal article" date="2018" name="Plant J.">
        <title>The Sorghum bicolor reference genome: improved assembly, gene annotations, a transcriptome atlas, and signatures of genome organization.</title>
        <authorList>
            <person name="McCormick R.F."/>
            <person name="Truong S.K."/>
            <person name="Sreedasyam A."/>
            <person name="Jenkins J."/>
            <person name="Shu S."/>
            <person name="Sims D."/>
            <person name="Kennedy M."/>
            <person name="Amirebrahimi M."/>
            <person name="Weers B.D."/>
            <person name="McKinley B."/>
            <person name="Mattison A."/>
            <person name="Morishige D.T."/>
            <person name="Grimwood J."/>
            <person name="Schmutz J."/>
            <person name="Mullet J.E."/>
        </authorList>
    </citation>
    <scope>NUCLEOTIDE SEQUENCE [LARGE SCALE GENOMIC DNA]</scope>
    <source>
        <strain evidence="6">cv. BTx623</strain>
    </source>
</reference>
<feature type="domain" description="RRM" evidence="4">
    <location>
        <begin position="104"/>
        <end position="184"/>
    </location>
</feature>
<keyword evidence="1 2" id="KW-0694">RNA-binding</keyword>
<accession>C5Y5W9</accession>
<dbReference type="Gene3D" id="3.30.70.330">
    <property type="match status" value="2"/>
</dbReference>
<keyword evidence="6" id="KW-1185">Reference proteome</keyword>
<name>C5Y5W9_SORBI</name>
<dbReference type="Gramene" id="EES10068">
    <property type="protein sequence ID" value="EES10068"/>
    <property type="gene ID" value="SORBI_3005G179400"/>
</dbReference>
<dbReference type="InterPro" id="IPR012677">
    <property type="entry name" value="Nucleotide-bd_a/b_plait_sf"/>
</dbReference>
<dbReference type="Pfam" id="PF00076">
    <property type="entry name" value="RRM_1"/>
    <property type="match status" value="1"/>
</dbReference>
<evidence type="ECO:0000256" key="3">
    <source>
        <dbReference type="SAM" id="MobiDB-lite"/>
    </source>
</evidence>
<feature type="domain" description="RRM" evidence="4">
    <location>
        <begin position="199"/>
        <end position="282"/>
    </location>
</feature>
<sequence>MGKKRKKGRAAKEPRKNHHLHPHSCSRPSISTREHKRRDPAPGTGSGSGSESDPSLPSTSDAVRRLIDPYSKPRLIAILAEAATANPALRARLGAAAAASPSHRQLFVHGLPPHADSAALAEAFSRFGPLADCHAIADHRASGRCCKGYGFVSFASRAAARHAVREAPRVTVAGRPVSVQFASAGPDPSGGGGAGAAGRRVYVTNVAPDASAERLRAFFARFGELEGGPFGFDGDTGYARFGELEGGYALFVYQAAAGAAKAVQEPYRVFEGRTLHCQLANEPAAARKTKAPVAPPPAVVAASAAGTPPRLQSVLDAAAAAGVVDLASYARDPAQAAALLGQNPALAAAALSTALASGDATTIPLTPAAVSVPMEVALASPKPATAVTVAPSPVMVGVRPSGGPGLLGAYKPPSLLMVSSSSGRKGILMGT</sequence>
<dbReference type="InterPro" id="IPR000504">
    <property type="entry name" value="RRM_dom"/>
</dbReference>
<dbReference type="InParanoid" id="C5Y5W9"/>
<dbReference type="AlphaFoldDB" id="C5Y5W9"/>
<evidence type="ECO:0000313" key="6">
    <source>
        <dbReference type="Proteomes" id="UP000000768"/>
    </source>
</evidence>
<proteinExistence type="predicted"/>